<dbReference type="OrthoDB" id="5732163at2"/>
<dbReference type="Gene3D" id="3.10.450.50">
    <property type="match status" value="1"/>
</dbReference>
<keyword evidence="2" id="KW-0413">Isomerase</keyword>
<keyword evidence="3" id="KW-1185">Reference proteome</keyword>
<dbReference type="Proteomes" id="UP000316184">
    <property type="component" value="Unassembled WGS sequence"/>
</dbReference>
<evidence type="ECO:0000313" key="3">
    <source>
        <dbReference type="Proteomes" id="UP000316184"/>
    </source>
</evidence>
<dbReference type="AlphaFoldDB" id="A0A561U6N8"/>
<dbReference type="RefSeq" id="WP_145738070.1">
    <property type="nucleotide sequence ID" value="NZ_VIWX01000002.1"/>
</dbReference>
<dbReference type="EMBL" id="VIWX01000002">
    <property type="protein sequence ID" value="TWF95025.1"/>
    <property type="molecule type" value="Genomic_DNA"/>
</dbReference>
<gene>
    <name evidence="2" type="ORF">FHU35_1215</name>
</gene>
<proteinExistence type="predicted"/>
<accession>A0A561U6N8</accession>
<name>A0A561U6N8_9PSEU</name>
<dbReference type="GO" id="GO:0016853">
    <property type="term" value="F:isomerase activity"/>
    <property type="evidence" value="ECO:0007669"/>
    <property type="project" value="UniProtKB-KW"/>
</dbReference>
<feature type="domain" description="SnoaL-like" evidence="1">
    <location>
        <begin position="24"/>
        <end position="130"/>
    </location>
</feature>
<dbReference type="SUPFAM" id="SSF54427">
    <property type="entry name" value="NTF2-like"/>
    <property type="match status" value="1"/>
</dbReference>
<evidence type="ECO:0000259" key="1">
    <source>
        <dbReference type="Pfam" id="PF12680"/>
    </source>
</evidence>
<organism evidence="2 3">
    <name type="scientific">Saccharopolyspora dendranthemae</name>
    <dbReference type="NCBI Taxonomy" id="1181886"/>
    <lineage>
        <taxon>Bacteria</taxon>
        <taxon>Bacillati</taxon>
        <taxon>Actinomycetota</taxon>
        <taxon>Actinomycetes</taxon>
        <taxon>Pseudonocardiales</taxon>
        <taxon>Pseudonocardiaceae</taxon>
        <taxon>Saccharopolyspora</taxon>
    </lineage>
</organism>
<dbReference type="Pfam" id="PF12680">
    <property type="entry name" value="SnoaL_2"/>
    <property type="match status" value="1"/>
</dbReference>
<protein>
    <submittedName>
        <fullName evidence="2">Ketosteroid isomerase-like protein</fullName>
    </submittedName>
</protein>
<dbReference type="InterPro" id="IPR037401">
    <property type="entry name" value="SnoaL-like"/>
</dbReference>
<sequence length="147" mass="16060">MSDTGVHWKASREPHPARDAALASISAVARREKDEWLALFAEDAVLEDPVGPSLFDPEGKGHRGIEGVLGFWDIAIAKSERIEFFIEDSFACGNEVANTGTITTTMPDGSVMDAEGVFSYRVNDAGKIVALRAFWEFDRAVATLRQS</sequence>
<dbReference type="InterPro" id="IPR032710">
    <property type="entry name" value="NTF2-like_dom_sf"/>
</dbReference>
<evidence type="ECO:0000313" key="2">
    <source>
        <dbReference type="EMBL" id="TWF95025.1"/>
    </source>
</evidence>
<reference evidence="2 3" key="1">
    <citation type="submission" date="2019-06" db="EMBL/GenBank/DDBJ databases">
        <title>Sequencing the genomes of 1000 actinobacteria strains.</title>
        <authorList>
            <person name="Klenk H.-P."/>
        </authorList>
    </citation>
    <scope>NUCLEOTIDE SEQUENCE [LARGE SCALE GENOMIC DNA]</scope>
    <source>
        <strain evidence="2 3">DSM 46699</strain>
    </source>
</reference>
<comment type="caution">
    <text evidence="2">The sequence shown here is derived from an EMBL/GenBank/DDBJ whole genome shotgun (WGS) entry which is preliminary data.</text>
</comment>